<dbReference type="Proteomes" id="UP000252770">
    <property type="component" value="Unassembled WGS sequence"/>
</dbReference>
<sequence>MPSPDQLSAHPSVPAPRSRWARVLRVVLVVLAVLLALPVLAYVGNGVVGSVRQARLAREVAAEVRDGRAVAEPEVRALRDRQRAAVAAAGGPPPRHSHLALECQLGTRDAGWIVQEHTQTCSVRSIDLHPVADRAAADALVARLAAADFGEPTSSPLPDGCVALRKRSEADLPEVETLWVPAAAVADDRCYQLRTAGADGTAGETFALEDLEPGQDWVAVVTTRTVLPERGIGCSPWSVLFCTAPWDEPVRD</sequence>
<gene>
    <name evidence="1" type="ORF">DT076_02905</name>
</gene>
<reference evidence="1 2" key="1">
    <citation type="submission" date="2018-07" db="EMBL/GenBank/DDBJ databases">
        <title>Desertimonas flava gen. nov. sp. nov.</title>
        <authorList>
            <person name="Liu S."/>
        </authorList>
    </citation>
    <scope>NUCLEOTIDE SEQUENCE [LARGE SCALE GENOMIC DNA]</scope>
    <source>
        <strain evidence="1 2">16Sb5-5</strain>
    </source>
</reference>
<evidence type="ECO:0000313" key="1">
    <source>
        <dbReference type="EMBL" id="RCK71384.1"/>
    </source>
</evidence>
<keyword evidence="2" id="KW-1185">Reference proteome</keyword>
<evidence type="ECO:0000313" key="2">
    <source>
        <dbReference type="Proteomes" id="UP000252770"/>
    </source>
</evidence>
<dbReference type="RefSeq" id="WP_114125085.1">
    <property type="nucleotide sequence ID" value="NZ_QOUI01000001.1"/>
</dbReference>
<organism evidence="1 2">
    <name type="scientific">Desertihabitans brevis</name>
    <dbReference type="NCBI Taxonomy" id="2268447"/>
    <lineage>
        <taxon>Bacteria</taxon>
        <taxon>Bacillati</taxon>
        <taxon>Actinomycetota</taxon>
        <taxon>Actinomycetes</taxon>
        <taxon>Propionibacteriales</taxon>
        <taxon>Propionibacteriaceae</taxon>
        <taxon>Desertihabitans</taxon>
    </lineage>
</organism>
<dbReference type="EMBL" id="QOUI01000001">
    <property type="protein sequence ID" value="RCK71384.1"/>
    <property type="molecule type" value="Genomic_DNA"/>
</dbReference>
<comment type="caution">
    <text evidence="1">The sequence shown here is derived from an EMBL/GenBank/DDBJ whole genome shotgun (WGS) entry which is preliminary data.</text>
</comment>
<name>A0A367YZV8_9ACTN</name>
<proteinExistence type="predicted"/>
<accession>A0A367YZV8</accession>
<protein>
    <submittedName>
        <fullName evidence="1">Uncharacterized protein</fullName>
    </submittedName>
</protein>
<dbReference type="AlphaFoldDB" id="A0A367YZV8"/>